<sequence>MNDVHRDHDGADGGLAVIVVFRVVVDQTTNLYSRLRSVLTNTVAISLAPLGRRDGRFQEILSTLSRKTNDLMDPVQAHLFRIFGGVLVGARGLEELASTAFGSSTVSEPDDTRVRDVLLTLD</sequence>
<evidence type="ECO:0000313" key="1">
    <source>
        <dbReference type="EMBL" id="ELY59340.1"/>
    </source>
</evidence>
<dbReference type="EMBL" id="AOIA01000103">
    <property type="protein sequence ID" value="ELY59340.1"/>
    <property type="molecule type" value="Genomic_DNA"/>
</dbReference>
<name>L9XC77_9EURY</name>
<evidence type="ECO:0000313" key="2">
    <source>
        <dbReference type="Proteomes" id="UP000011531"/>
    </source>
</evidence>
<comment type="caution">
    <text evidence="1">The sequence shown here is derived from an EMBL/GenBank/DDBJ whole genome shotgun (WGS) entry which is preliminary data.</text>
</comment>
<keyword evidence="2" id="KW-1185">Reference proteome</keyword>
<reference evidence="1 2" key="1">
    <citation type="journal article" date="2014" name="PLoS Genet.">
        <title>Phylogenetically driven sequencing of extremely halophilic archaea reveals strategies for static and dynamic osmo-response.</title>
        <authorList>
            <person name="Becker E.A."/>
            <person name="Seitzer P.M."/>
            <person name="Tritt A."/>
            <person name="Larsen D."/>
            <person name="Krusor M."/>
            <person name="Yao A.I."/>
            <person name="Wu D."/>
            <person name="Madern D."/>
            <person name="Eisen J.A."/>
            <person name="Darling A.E."/>
            <person name="Facciotti M.T."/>
        </authorList>
    </citation>
    <scope>NUCLEOTIDE SEQUENCE [LARGE SCALE GENOMIC DNA]</scope>
    <source>
        <strain evidence="1 2">DSM 18795</strain>
    </source>
</reference>
<protein>
    <submittedName>
        <fullName evidence="1">Uncharacterized protein</fullName>
    </submittedName>
</protein>
<dbReference type="AlphaFoldDB" id="L9XC77"/>
<proteinExistence type="predicted"/>
<gene>
    <name evidence="1" type="ORF">C492_11405</name>
</gene>
<accession>L9XC77</accession>
<organism evidence="1 2">
    <name type="scientific">Natronococcus jeotgali DSM 18795</name>
    <dbReference type="NCBI Taxonomy" id="1227498"/>
    <lineage>
        <taxon>Archaea</taxon>
        <taxon>Methanobacteriati</taxon>
        <taxon>Methanobacteriota</taxon>
        <taxon>Stenosarchaea group</taxon>
        <taxon>Halobacteria</taxon>
        <taxon>Halobacteriales</taxon>
        <taxon>Natrialbaceae</taxon>
        <taxon>Natronococcus</taxon>
    </lineage>
</organism>
<dbReference type="Proteomes" id="UP000011531">
    <property type="component" value="Unassembled WGS sequence"/>
</dbReference>